<dbReference type="InterPro" id="IPR050564">
    <property type="entry name" value="F420-G6PD/mer"/>
</dbReference>
<dbReference type="EMBL" id="VAWA01000006">
    <property type="protein sequence ID" value="TLP76913.1"/>
    <property type="molecule type" value="Genomic_DNA"/>
</dbReference>
<organism evidence="3 4">
    <name type="scientific">Nesterenkonia sphaerica</name>
    <dbReference type="NCBI Taxonomy" id="1804988"/>
    <lineage>
        <taxon>Bacteria</taxon>
        <taxon>Bacillati</taxon>
        <taxon>Actinomycetota</taxon>
        <taxon>Actinomycetes</taxon>
        <taxon>Micrococcales</taxon>
        <taxon>Micrococcaceae</taxon>
        <taxon>Nesterenkonia</taxon>
    </lineage>
</organism>
<name>A0A5R9AE63_9MICC</name>
<dbReference type="Proteomes" id="UP000306544">
    <property type="component" value="Unassembled WGS sequence"/>
</dbReference>
<gene>
    <name evidence="3" type="ORF">FEF27_06635</name>
</gene>
<sequence>MTVYGFHASQEQISPSQLLRDVQRAESAGFDAAMSSDHFFPWSHRQGHSGFTFSWLGAALSSTSFPIGSVCVPGQRYHPAVVAQATATLGEMFPGRYWVALGAGQAMNEHITGEKWLPLQRRRDRLEESAVLIRRLHRGEWITEHRGQVEVQDAYLYDRPERPIPLYATCITPESAQRAARWADGFITLNQPDDAHYQVCEAYRDAGGQGPALLQVHLSWAPTDQAAEQIAYDQWRNNTFGPPLDQDLPTPEHFDTAAGDVRLSTVLEAVWTSSSPSAHTEWIAQASQSFDAIYLHHVGQDQTPWLETAGEHILPALTRDATETGA</sequence>
<dbReference type="NCBIfam" id="TIGR03885">
    <property type="entry name" value="flavin_revert"/>
    <property type="match status" value="1"/>
</dbReference>
<dbReference type="EC" id="1.-.-.-" evidence="3"/>
<dbReference type="PANTHER" id="PTHR43244:SF1">
    <property type="entry name" value="5,10-METHYLENETETRAHYDROMETHANOPTERIN REDUCTASE"/>
    <property type="match status" value="1"/>
</dbReference>
<keyword evidence="1 3" id="KW-0560">Oxidoreductase</keyword>
<evidence type="ECO:0000259" key="2">
    <source>
        <dbReference type="Pfam" id="PF00296"/>
    </source>
</evidence>
<keyword evidence="4" id="KW-1185">Reference proteome</keyword>
<dbReference type="OrthoDB" id="180193at2"/>
<evidence type="ECO:0000256" key="1">
    <source>
        <dbReference type="ARBA" id="ARBA00023002"/>
    </source>
</evidence>
<dbReference type="RefSeq" id="WP_138170056.1">
    <property type="nucleotide sequence ID" value="NZ_VAWA01000006.1"/>
</dbReference>
<proteinExistence type="predicted"/>
<dbReference type="InterPro" id="IPR036661">
    <property type="entry name" value="Luciferase-like_sf"/>
</dbReference>
<dbReference type="SUPFAM" id="SSF51679">
    <property type="entry name" value="Bacterial luciferase-like"/>
    <property type="match status" value="1"/>
</dbReference>
<protein>
    <submittedName>
        <fullName evidence="3">TIGR03885 family FMN-dependent LLM class oxidoreductase</fullName>
        <ecNumber evidence="3">1.-.-.-</ecNumber>
    </submittedName>
</protein>
<accession>A0A5R9AE63</accession>
<dbReference type="AlphaFoldDB" id="A0A5R9AE63"/>
<dbReference type="Pfam" id="PF00296">
    <property type="entry name" value="Bac_luciferase"/>
    <property type="match status" value="1"/>
</dbReference>
<dbReference type="InterPro" id="IPR023907">
    <property type="entry name" value="Non-F420_Flavin_OxRdtase"/>
</dbReference>
<dbReference type="CDD" id="cd01097">
    <property type="entry name" value="Tetrahydromethanopterin_reductase"/>
    <property type="match status" value="1"/>
</dbReference>
<dbReference type="Gene3D" id="3.20.20.30">
    <property type="entry name" value="Luciferase-like domain"/>
    <property type="match status" value="1"/>
</dbReference>
<dbReference type="InterPro" id="IPR011251">
    <property type="entry name" value="Luciferase-like_dom"/>
</dbReference>
<dbReference type="NCBIfam" id="TIGR03557">
    <property type="entry name" value="F420_G6P_family"/>
    <property type="match status" value="1"/>
</dbReference>
<evidence type="ECO:0000313" key="3">
    <source>
        <dbReference type="EMBL" id="TLP76913.1"/>
    </source>
</evidence>
<reference evidence="3 4" key="1">
    <citation type="submission" date="2019-05" db="EMBL/GenBank/DDBJ databases">
        <title>Nesterenkonia sp. GY239, isolated from the Southern Atlantic Ocean.</title>
        <authorList>
            <person name="Zhang G."/>
        </authorList>
    </citation>
    <scope>NUCLEOTIDE SEQUENCE [LARGE SCALE GENOMIC DNA]</scope>
    <source>
        <strain evidence="3 4">GY239</strain>
    </source>
</reference>
<feature type="domain" description="Luciferase-like" evidence="2">
    <location>
        <begin position="9"/>
        <end position="287"/>
    </location>
</feature>
<dbReference type="PANTHER" id="PTHR43244">
    <property type="match status" value="1"/>
</dbReference>
<comment type="caution">
    <text evidence="3">The sequence shown here is derived from an EMBL/GenBank/DDBJ whole genome shotgun (WGS) entry which is preliminary data.</text>
</comment>
<evidence type="ECO:0000313" key="4">
    <source>
        <dbReference type="Proteomes" id="UP000306544"/>
    </source>
</evidence>
<dbReference type="InterPro" id="IPR019945">
    <property type="entry name" value="F420_G6P_DH-rel"/>
</dbReference>
<dbReference type="GO" id="GO:0016705">
    <property type="term" value="F:oxidoreductase activity, acting on paired donors, with incorporation or reduction of molecular oxygen"/>
    <property type="evidence" value="ECO:0007669"/>
    <property type="project" value="InterPro"/>
</dbReference>